<protein>
    <submittedName>
        <fullName evidence="2">DUF4194 domain-containing protein</fullName>
    </submittedName>
</protein>
<evidence type="ECO:0000256" key="1">
    <source>
        <dbReference type="SAM" id="MobiDB-lite"/>
    </source>
</evidence>
<comment type="caution">
    <text evidence="2">The sequence shown here is derived from an EMBL/GenBank/DDBJ whole genome shotgun (WGS) entry which is preliminary data.</text>
</comment>
<dbReference type="EMBL" id="JAHLFG010000070">
    <property type="protein sequence ID" value="MBU3827127.1"/>
    <property type="molecule type" value="Genomic_DNA"/>
</dbReference>
<evidence type="ECO:0000313" key="3">
    <source>
        <dbReference type="Proteomes" id="UP000824150"/>
    </source>
</evidence>
<accession>A0A9E2KQC7</accession>
<reference evidence="2" key="2">
    <citation type="submission" date="2021-04" db="EMBL/GenBank/DDBJ databases">
        <authorList>
            <person name="Gilroy R."/>
        </authorList>
    </citation>
    <scope>NUCLEOTIDE SEQUENCE</scope>
    <source>
        <strain evidence="2">687</strain>
    </source>
</reference>
<dbReference type="Proteomes" id="UP000824150">
    <property type="component" value="Unassembled WGS sequence"/>
</dbReference>
<dbReference type="Pfam" id="PF13835">
    <property type="entry name" value="DUF4194"/>
    <property type="match status" value="1"/>
</dbReference>
<sequence length="283" mass="32414">MTDDLFAGVEASENEFSKLKDLAQELKPQAKAKDAPFEDNFARQEASAEDFADITAPDDDTNAPTEDNDDADRPTVQLDRAHRLPLGHLMVYLLKGPVYRSYNLVLFMNIQLQQSALDGRFREMGLNLVLDEDEGYAFLRTREESDYDNPKIAPPRLLQKRQLPVFTSFILTWLRLKVHEFDTLAQERYILTFDELFAGIAPYFGAKQDEPSLRRKLSGQVNNLADMGFIRKFDAKGTRFEILRIIKAVFSAAMMDDMAQKLQARLEEYSNYEAQSHAEGEQQ</sequence>
<name>A0A9E2KQC7_9GAMM</name>
<gene>
    <name evidence="2" type="ORF">IAA31_06525</name>
</gene>
<reference evidence="2" key="1">
    <citation type="journal article" date="2021" name="PeerJ">
        <title>Extensive microbial diversity within the chicken gut microbiome revealed by metagenomics and culture.</title>
        <authorList>
            <person name="Gilroy R."/>
            <person name="Ravi A."/>
            <person name="Getino M."/>
            <person name="Pursley I."/>
            <person name="Horton D.L."/>
            <person name="Alikhan N.F."/>
            <person name="Baker D."/>
            <person name="Gharbi K."/>
            <person name="Hall N."/>
            <person name="Watson M."/>
            <person name="Adriaenssens E.M."/>
            <person name="Foster-Nyarko E."/>
            <person name="Jarju S."/>
            <person name="Secka A."/>
            <person name="Antonio M."/>
            <person name="Oren A."/>
            <person name="Chaudhuri R.R."/>
            <person name="La Ragione R."/>
            <person name="Hildebrand F."/>
            <person name="Pallen M.J."/>
        </authorList>
    </citation>
    <scope>NUCLEOTIDE SEQUENCE</scope>
    <source>
        <strain evidence="2">687</strain>
    </source>
</reference>
<proteinExistence type="predicted"/>
<feature type="region of interest" description="Disordered" evidence="1">
    <location>
        <begin position="48"/>
        <end position="75"/>
    </location>
</feature>
<feature type="compositionally biased region" description="Acidic residues" evidence="1">
    <location>
        <begin position="48"/>
        <end position="70"/>
    </location>
</feature>
<organism evidence="2 3">
    <name type="scientific">Candidatus Anaerobiospirillum merdipullorum</name>
    <dbReference type="NCBI Taxonomy" id="2838450"/>
    <lineage>
        <taxon>Bacteria</taxon>
        <taxon>Pseudomonadati</taxon>
        <taxon>Pseudomonadota</taxon>
        <taxon>Gammaproteobacteria</taxon>
        <taxon>Aeromonadales</taxon>
        <taxon>Succinivibrionaceae</taxon>
        <taxon>Anaerobiospirillum</taxon>
    </lineage>
</organism>
<evidence type="ECO:0000313" key="2">
    <source>
        <dbReference type="EMBL" id="MBU3827127.1"/>
    </source>
</evidence>
<dbReference type="AlphaFoldDB" id="A0A9E2KQC7"/>
<dbReference type="InterPro" id="IPR025449">
    <property type="entry name" value="JetB"/>
</dbReference>